<reference evidence="2" key="1">
    <citation type="submission" date="2019-12" db="EMBL/GenBank/DDBJ databases">
        <title>Genome sequencing and annotation of Brassica cretica.</title>
        <authorList>
            <person name="Studholme D.J."/>
            <person name="Sarris P."/>
        </authorList>
    </citation>
    <scope>NUCLEOTIDE SEQUENCE</scope>
    <source>
        <strain evidence="2">PFS-109/04</strain>
        <tissue evidence="2">Leaf</tissue>
    </source>
</reference>
<proteinExistence type="predicted"/>
<keyword evidence="1" id="KW-0732">Signal</keyword>
<feature type="signal peptide" evidence="1">
    <location>
        <begin position="1"/>
        <end position="20"/>
    </location>
</feature>
<sequence length="55" mass="5500">MAAMAASCSFVAFWTASCCAILSSMVSAKAAAVGVPSVIGDSSSDGESGRVMIFY</sequence>
<evidence type="ECO:0000313" key="2">
    <source>
        <dbReference type="EMBL" id="KAF3525535.1"/>
    </source>
</evidence>
<dbReference type="Proteomes" id="UP000712600">
    <property type="component" value="Unassembled WGS sequence"/>
</dbReference>
<feature type="chain" id="PRO_5035717019" description="Secreted protein" evidence="1">
    <location>
        <begin position="21"/>
        <end position="55"/>
    </location>
</feature>
<name>A0A8S9PU62_BRACR</name>
<evidence type="ECO:0008006" key="4">
    <source>
        <dbReference type="Google" id="ProtNLM"/>
    </source>
</evidence>
<evidence type="ECO:0000313" key="3">
    <source>
        <dbReference type="Proteomes" id="UP000712600"/>
    </source>
</evidence>
<organism evidence="2 3">
    <name type="scientific">Brassica cretica</name>
    <name type="common">Mustard</name>
    <dbReference type="NCBI Taxonomy" id="69181"/>
    <lineage>
        <taxon>Eukaryota</taxon>
        <taxon>Viridiplantae</taxon>
        <taxon>Streptophyta</taxon>
        <taxon>Embryophyta</taxon>
        <taxon>Tracheophyta</taxon>
        <taxon>Spermatophyta</taxon>
        <taxon>Magnoliopsida</taxon>
        <taxon>eudicotyledons</taxon>
        <taxon>Gunneridae</taxon>
        <taxon>Pentapetalae</taxon>
        <taxon>rosids</taxon>
        <taxon>malvids</taxon>
        <taxon>Brassicales</taxon>
        <taxon>Brassicaceae</taxon>
        <taxon>Brassiceae</taxon>
        <taxon>Brassica</taxon>
    </lineage>
</organism>
<evidence type="ECO:0000256" key="1">
    <source>
        <dbReference type="SAM" id="SignalP"/>
    </source>
</evidence>
<protein>
    <recommendedName>
        <fullName evidence="4">Secreted protein</fullName>
    </recommendedName>
</protein>
<comment type="caution">
    <text evidence="2">The sequence shown here is derived from an EMBL/GenBank/DDBJ whole genome shotgun (WGS) entry which is preliminary data.</text>
</comment>
<dbReference type="EMBL" id="QGKX02001347">
    <property type="protein sequence ID" value="KAF3525535.1"/>
    <property type="molecule type" value="Genomic_DNA"/>
</dbReference>
<dbReference type="AlphaFoldDB" id="A0A8S9PU62"/>
<accession>A0A8S9PU62</accession>
<gene>
    <name evidence="2" type="ORF">F2Q69_00045937</name>
</gene>